<reference evidence="6 8" key="3">
    <citation type="submission" date="2019-07" db="EMBL/GenBank/DDBJ databases">
        <authorList>
            <person name="Jastrzebski P J."/>
            <person name="Paukszto L."/>
            <person name="Jastrzebski P J."/>
        </authorList>
    </citation>
    <scope>NUCLEOTIDE SEQUENCE [LARGE SCALE GENOMIC DNA]</scope>
    <source>
        <strain evidence="6 8">WMS-il1</strain>
    </source>
</reference>
<dbReference type="EMBL" id="UYSG01010951">
    <property type="protein sequence ID" value="VDL59910.1"/>
    <property type="molecule type" value="Genomic_DNA"/>
</dbReference>
<evidence type="ECO:0000259" key="4">
    <source>
        <dbReference type="PROSITE" id="PS50102"/>
    </source>
</evidence>
<keyword evidence="8" id="KW-1185">Reference proteome</keyword>
<dbReference type="AlphaFoldDB" id="A0A0R3SR36"/>
<dbReference type="InterPro" id="IPR035979">
    <property type="entry name" value="RBD_domain_sf"/>
</dbReference>
<dbReference type="CDD" id="cd00590">
    <property type="entry name" value="RRM_SF"/>
    <property type="match status" value="1"/>
</dbReference>
<proteinExistence type="predicted"/>
<reference evidence="5 7" key="2">
    <citation type="submission" date="2018-11" db="EMBL/GenBank/DDBJ databases">
        <authorList>
            <consortium name="Pathogen Informatics"/>
        </authorList>
    </citation>
    <scope>NUCLEOTIDE SEQUENCE [LARGE SCALE GENOMIC DNA]</scope>
</reference>
<dbReference type="GO" id="GO:0003723">
    <property type="term" value="F:RNA binding"/>
    <property type="evidence" value="ECO:0007669"/>
    <property type="project" value="UniProtKB-UniRule"/>
</dbReference>
<dbReference type="SMART" id="SM00360">
    <property type="entry name" value="RRM"/>
    <property type="match status" value="4"/>
</dbReference>
<gene>
    <name evidence="5" type="ORF">HDID_LOCUS7592</name>
    <name evidence="6" type="ORF">WMSIL1_LOCUS547</name>
</gene>
<dbReference type="Proteomes" id="UP000274504">
    <property type="component" value="Unassembled WGS sequence"/>
</dbReference>
<feature type="domain" description="RRM" evidence="4">
    <location>
        <begin position="179"/>
        <end position="256"/>
    </location>
</feature>
<dbReference type="Proteomes" id="UP000321570">
    <property type="component" value="Unassembled WGS sequence"/>
</dbReference>
<feature type="domain" description="RRM" evidence="4">
    <location>
        <begin position="88"/>
        <end position="165"/>
    </location>
</feature>
<evidence type="ECO:0000256" key="2">
    <source>
        <dbReference type="ARBA" id="ARBA00022884"/>
    </source>
</evidence>
<dbReference type="Gene3D" id="3.30.70.330">
    <property type="match status" value="4"/>
</dbReference>
<evidence type="ECO:0000313" key="5">
    <source>
        <dbReference type="EMBL" id="VDL59910.1"/>
    </source>
</evidence>
<accession>A0A0R3SR36</accession>
<evidence type="ECO:0000313" key="6">
    <source>
        <dbReference type="EMBL" id="VUZ38966.1"/>
    </source>
</evidence>
<dbReference type="InterPro" id="IPR012677">
    <property type="entry name" value="Nucleotide-bd_a/b_plait_sf"/>
</dbReference>
<reference evidence="9" key="1">
    <citation type="submission" date="2017-02" db="UniProtKB">
        <authorList>
            <consortium name="WormBaseParasite"/>
        </authorList>
    </citation>
    <scope>IDENTIFICATION</scope>
</reference>
<sequence>MTNCVLYAGDLHPLTTLEEVAKAFSGFRGQLIRVNRAKGGSCFALLRFPTKDDLEFALNNLQNIQIGDRPVRLMRFQSDPRLRTIKGANVFVSNIDRGVIQHELFLLFQNFGEVLSCKIAVDNMQNSCGYGYVQFSSPKFAKHVIDSCGSIEIGSKKLIVKPFKARNERYPNTRVLPFTNCYIKNFDDSTTEADLRELFSEFGEIGSIFIPMYPNKVLKGYAFVCFKRFDEAMRAVQNLNGKEFRGRRLYVSRAEKKMDRMKALSAYYKTLSETTVYVKNLDENINEYALQTFFGQCGKVINAKVIRDANGKSKGFGFIWFQSPNDVKTALEMQSRNLGPKTILLTRALMPVVVTSRYECED</sequence>
<dbReference type="Pfam" id="PF00076">
    <property type="entry name" value="RRM_1"/>
    <property type="match status" value="4"/>
</dbReference>
<evidence type="ECO:0000313" key="7">
    <source>
        <dbReference type="Proteomes" id="UP000274504"/>
    </source>
</evidence>
<evidence type="ECO:0000313" key="8">
    <source>
        <dbReference type="Proteomes" id="UP000321570"/>
    </source>
</evidence>
<feature type="domain" description="RRM" evidence="4">
    <location>
        <begin position="4"/>
        <end position="78"/>
    </location>
</feature>
<dbReference type="STRING" id="6216.A0A0R3SR36"/>
<evidence type="ECO:0000256" key="3">
    <source>
        <dbReference type="PROSITE-ProRule" id="PRU00176"/>
    </source>
</evidence>
<organism evidence="9">
    <name type="scientific">Hymenolepis diminuta</name>
    <name type="common">Rat tapeworm</name>
    <dbReference type="NCBI Taxonomy" id="6216"/>
    <lineage>
        <taxon>Eukaryota</taxon>
        <taxon>Metazoa</taxon>
        <taxon>Spiralia</taxon>
        <taxon>Lophotrochozoa</taxon>
        <taxon>Platyhelminthes</taxon>
        <taxon>Cestoda</taxon>
        <taxon>Eucestoda</taxon>
        <taxon>Cyclophyllidea</taxon>
        <taxon>Hymenolepididae</taxon>
        <taxon>Hymenolepis</taxon>
    </lineage>
</organism>
<name>A0A0R3SR36_HYMDI</name>
<protein>
    <submittedName>
        <fullName evidence="9">Polyadenylate-binding protein</fullName>
    </submittedName>
</protein>
<keyword evidence="2 3" id="KW-0694">RNA-binding</keyword>
<dbReference type="SUPFAM" id="SSF54928">
    <property type="entry name" value="RNA-binding domain, RBD"/>
    <property type="match status" value="3"/>
</dbReference>
<dbReference type="EMBL" id="CABIJS010000011">
    <property type="protein sequence ID" value="VUZ38966.1"/>
    <property type="molecule type" value="Genomic_DNA"/>
</dbReference>
<dbReference type="PANTHER" id="PTHR24012">
    <property type="entry name" value="RNA BINDING PROTEIN"/>
    <property type="match status" value="1"/>
</dbReference>
<dbReference type="OrthoDB" id="6067113at2759"/>
<evidence type="ECO:0000256" key="1">
    <source>
        <dbReference type="ARBA" id="ARBA00022737"/>
    </source>
</evidence>
<feature type="domain" description="RRM" evidence="4">
    <location>
        <begin position="274"/>
        <end position="350"/>
    </location>
</feature>
<dbReference type="PROSITE" id="PS50102">
    <property type="entry name" value="RRM"/>
    <property type="match status" value="4"/>
</dbReference>
<keyword evidence="1" id="KW-0677">Repeat</keyword>
<dbReference type="WBParaSite" id="HDID_0000759401-mRNA-1">
    <property type="protein sequence ID" value="HDID_0000759401-mRNA-1"/>
    <property type="gene ID" value="HDID_0000759401"/>
</dbReference>
<evidence type="ECO:0000313" key="9">
    <source>
        <dbReference type="WBParaSite" id="HDID_0000759401-mRNA-1"/>
    </source>
</evidence>
<dbReference type="InterPro" id="IPR000504">
    <property type="entry name" value="RRM_dom"/>
</dbReference>